<keyword evidence="1" id="KW-0472">Membrane</keyword>
<dbReference type="Proteomes" id="UP001179830">
    <property type="component" value="Chromosome"/>
</dbReference>
<feature type="transmembrane region" description="Helical" evidence="1">
    <location>
        <begin position="79"/>
        <end position="99"/>
    </location>
</feature>
<protein>
    <recommendedName>
        <fullName evidence="4">MFS transporter</fullName>
    </recommendedName>
</protein>
<evidence type="ECO:0000313" key="2">
    <source>
        <dbReference type="EMBL" id="WGI26187.1"/>
    </source>
</evidence>
<name>A0ABY8LP40_9GAMM</name>
<dbReference type="EMBL" id="CP122961">
    <property type="protein sequence ID" value="WGI26187.1"/>
    <property type="molecule type" value="Genomic_DNA"/>
</dbReference>
<keyword evidence="3" id="KW-1185">Reference proteome</keyword>
<evidence type="ECO:0008006" key="4">
    <source>
        <dbReference type="Google" id="ProtNLM"/>
    </source>
</evidence>
<dbReference type="RefSeq" id="WP_280105826.1">
    <property type="nucleotide sequence ID" value="NZ_CP122961.1"/>
</dbReference>
<keyword evidence="1" id="KW-1133">Transmembrane helix</keyword>
<proteinExistence type="predicted"/>
<evidence type="ECO:0000256" key="1">
    <source>
        <dbReference type="SAM" id="Phobius"/>
    </source>
</evidence>
<evidence type="ECO:0000313" key="3">
    <source>
        <dbReference type="Proteomes" id="UP001179830"/>
    </source>
</evidence>
<accession>A0ABY8LP40</accession>
<reference evidence="2" key="1">
    <citation type="submission" date="2023-04" db="EMBL/GenBank/DDBJ databases">
        <title>Complete genome sequence of Halomonas alkaliantarctica MSP3 isolated from marine sediment, Jeju Island.</title>
        <authorList>
            <person name="Park S.-J."/>
        </authorList>
    </citation>
    <scope>NUCLEOTIDE SEQUENCE</scope>
    <source>
        <strain evidence="2">MSP3</strain>
    </source>
</reference>
<gene>
    <name evidence="2" type="ORF">QEN58_03780</name>
</gene>
<organism evidence="2 3">
    <name type="scientific">Halomonas alkaliantarctica</name>
    <dbReference type="NCBI Taxonomy" id="232346"/>
    <lineage>
        <taxon>Bacteria</taxon>
        <taxon>Pseudomonadati</taxon>
        <taxon>Pseudomonadota</taxon>
        <taxon>Gammaproteobacteria</taxon>
        <taxon>Oceanospirillales</taxon>
        <taxon>Halomonadaceae</taxon>
        <taxon>Halomonas</taxon>
    </lineage>
</organism>
<keyword evidence="1" id="KW-0812">Transmembrane</keyword>
<sequence length="110" mass="11129">MEATGYELGSGLGIALFGVFMASVYANTIELPSSLTPALGSQAARSISDSIVVAQGLATHQADALIRAAKAAFSTTHSILLTTAATLIALLSVVVFLMLGRHPGKAGTNA</sequence>